<evidence type="ECO:0000313" key="4">
    <source>
        <dbReference type="EMBL" id="SHJ50574.1"/>
    </source>
</evidence>
<dbReference type="CDD" id="cd24008">
    <property type="entry name" value="ASKHA_NBD_GLK"/>
    <property type="match status" value="1"/>
</dbReference>
<dbReference type="GO" id="GO:0004340">
    <property type="term" value="F:glucokinase activity"/>
    <property type="evidence" value="ECO:0007669"/>
    <property type="project" value="InterPro"/>
</dbReference>
<dbReference type="PANTHER" id="PTHR47690:SF1">
    <property type="entry name" value="GLUCOKINASE"/>
    <property type="match status" value="1"/>
</dbReference>
<dbReference type="OrthoDB" id="9765195at2"/>
<proteinExistence type="inferred from homology"/>
<dbReference type="InterPro" id="IPR043129">
    <property type="entry name" value="ATPase_NBD"/>
</dbReference>
<dbReference type="Proteomes" id="UP000324252">
    <property type="component" value="Unassembled WGS sequence"/>
</dbReference>
<evidence type="ECO:0000256" key="1">
    <source>
        <dbReference type="ARBA" id="ARBA00022679"/>
    </source>
</evidence>
<comment type="similarity">
    <text evidence="3">Belongs to the bacterial glucokinase family.</text>
</comment>
<accession>A0A1H0BZG5</accession>
<dbReference type="SUPFAM" id="SSF53067">
    <property type="entry name" value="Actin-like ATPase domain"/>
    <property type="match status" value="1"/>
</dbReference>
<keyword evidence="2 4" id="KW-0418">Kinase</keyword>
<name>A0A1H0BZG5_9RHOB</name>
<dbReference type="GO" id="GO:0006096">
    <property type="term" value="P:glycolytic process"/>
    <property type="evidence" value="ECO:0007669"/>
    <property type="project" value="InterPro"/>
</dbReference>
<dbReference type="GO" id="GO:0005536">
    <property type="term" value="F:D-glucose binding"/>
    <property type="evidence" value="ECO:0007669"/>
    <property type="project" value="InterPro"/>
</dbReference>
<keyword evidence="5" id="KW-1185">Reference proteome</keyword>
<dbReference type="PANTHER" id="PTHR47690">
    <property type="entry name" value="GLUCOKINASE"/>
    <property type="match status" value="1"/>
</dbReference>
<dbReference type="GO" id="GO:0005829">
    <property type="term" value="C:cytosol"/>
    <property type="evidence" value="ECO:0007669"/>
    <property type="project" value="TreeGrafter"/>
</dbReference>
<sequence length="302" mass="30473">MRLVADIGGTNARLALAQDGCLLPGTSQSFRNTEHRGFADLAAHYLSGTGAAAPDSMVIAVAGPVGAGRARLTNHDWSFDAADLSRRFGGAGVTLLNDLTALGHALPALPADGFGPVTPGAGRAASDGQALVAGIGTGFNVCSVMLAGGAARCMRAEFGHVSLPGSVGRELRARIGAATDAFATVEECFSGAGVSAIFAAMTGRSGGTPETLLSAKGPDAVEFADFYARLVGHLARDLLMAFMPEAGLYFAGSVARAVLSGPSAARFAEVYSAPTGVPLPDMAGVRLILDDRAALRGCAALP</sequence>
<gene>
    <name evidence="4" type="ORF">SAMN05444142_101467</name>
</gene>
<dbReference type="EMBL" id="FQZZ01000001">
    <property type="protein sequence ID" value="SHJ50574.1"/>
    <property type="molecule type" value="Genomic_DNA"/>
</dbReference>
<evidence type="ECO:0000256" key="3">
    <source>
        <dbReference type="RuleBase" id="RU004046"/>
    </source>
</evidence>
<evidence type="ECO:0000256" key="2">
    <source>
        <dbReference type="ARBA" id="ARBA00022777"/>
    </source>
</evidence>
<dbReference type="Gene3D" id="3.30.420.40">
    <property type="match status" value="1"/>
</dbReference>
<organism evidence="4 5">
    <name type="scientific">Lutimaribacter pacificus</name>
    <dbReference type="NCBI Taxonomy" id="391948"/>
    <lineage>
        <taxon>Bacteria</taxon>
        <taxon>Pseudomonadati</taxon>
        <taxon>Pseudomonadota</taxon>
        <taxon>Alphaproteobacteria</taxon>
        <taxon>Rhodobacterales</taxon>
        <taxon>Roseobacteraceae</taxon>
        <taxon>Lutimaribacter</taxon>
    </lineage>
</organism>
<evidence type="ECO:0000313" key="5">
    <source>
        <dbReference type="Proteomes" id="UP000324252"/>
    </source>
</evidence>
<dbReference type="InterPro" id="IPR050201">
    <property type="entry name" value="Bacterial_glucokinase"/>
</dbReference>
<keyword evidence="1" id="KW-0808">Transferase</keyword>
<dbReference type="AlphaFoldDB" id="A0A1H0BZG5"/>
<dbReference type="RefSeq" id="WP_149786642.1">
    <property type="nucleotide sequence ID" value="NZ_FNIO01000001.1"/>
</dbReference>
<dbReference type="GO" id="GO:0005524">
    <property type="term" value="F:ATP binding"/>
    <property type="evidence" value="ECO:0007669"/>
    <property type="project" value="InterPro"/>
</dbReference>
<dbReference type="Gene3D" id="3.40.367.20">
    <property type="match status" value="1"/>
</dbReference>
<reference evidence="4 5" key="1">
    <citation type="submission" date="2016-11" db="EMBL/GenBank/DDBJ databases">
        <authorList>
            <person name="Varghese N."/>
            <person name="Submissions S."/>
        </authorList>
    </citation>
    <scope>NUCLEOTIDE SEQUENCE [LARGE SCALE GENOMIC DNA]</scope>
    <source>
        <strain evidence="4 5">DSM 29620</strain>
    </source>
</reference>
<protein>
    <submittedName>
        <fullName evidence="4">Glucokinase</fullName>
    </submittedName>
</protein>
<dbReference type="InterPro" id="IPR003836">
    <property type="entry name" value="Glucokinase"/>
</dbReference>
<dbReference type="Pfam" id="PF02685">
    <property type="entry name" value="Glucokinase"/>
    <property type="match status" value="1"/>
</dbReference>